<feature type="binding site" evidence="3">
    <location>
        <position position="61"/>
    </location>
    <ligand>
        <name>Mg(2+)</name>
        <dbReference type="ChEBI" id="CHEBI:18420"/>
        <label>1</label>
    </ligand>
</feature>
<dbReference type="SUPFAM" id="SSF101478">
    <property type="entry name" value="ADP-ribosylglycohydrolase"/>
    <property type="match status" value="1"/>
</dbReference>
<protein>
    <submittedName>
        <fullName evidence="4">ADP-ribosylglycohydrolase family protein</fullName>
    </submittedName>
</protein>
<name>A0A2W5T193_9BACT</name>
<evidence type="ECO:0000256" key="1">
    <source>
        <dbReference type="ARBA" id="ARBA00010702"/>
    </source>
</evidence>
<keyword evidence="3" id="KW-0479">Metal-binding</keyword>
<dbReference type="InterPro" id="IPR036705">
    <property type="entry name" value="Ribosyl_crysJ1_sf"/>
</dbReference>
<feature type="binding site" evidence="3">
    <location>
        <position position="281"/>
    </location>
    <ligand>
        <name>Mg(2+)</name>
        <dbReference type="ChEBI" id="CHEBI:18420"/>
        <label>1</label>
    </ligand>
</feature>
<feature type="binding site" evidence="3">
    <location>
        <position position="60"/>
    </location>
    <ligand>
        <name>Mg(2+)</name>
        <dbReference type="ChEBI" id="CHEBI:18420"/>
        <label>1</label>
    </ligand>
</feature>
<dbReference type="Gene3D" id="1.10.4080.10">
    <property type="entry name" value="ADP-ribosylation/Crystallin J1"/>
    <property type="match status" value="1"/>
</dbReference>
<evidence type="ECO:0000313" key="5">
    <source>
        <dbReference type="Proteomes" id="UP000249061"/>
    </source>
</evidence>
<evidence type="ECO:0000256" key="3">
    <source>
        <dbReference type="PIRSR" id="PIRSR605502-1"/>
    </source>
</evidence>
<dbReference type="GO" id="GO:0016787">
    <property type="term" value="F:hydrolase activity"/>
    <property type="evidence" value="ECO:0007669"/>
    <property type="project" value="UniProtKB-KW"/>
</dbReference>
<dbReference type="EMBL" id="QFQP01000037">
    <property type="protein sequence ID" value="PZR06603.1"/>
    <property type="molecule type" value="Genomic_DNA"/>
</dbReference>
<keyword evidence="3" id="KW-0460">Magnesium</keyword>
<comment type="cofactor">
    <cofactor evidence="3">
        <name>Mg(2+)</name>
        <dbReference type="ChEBI" id="CHEBI:18420"/>
    </cofactor>
    <text evidence="3">Binds 2 magnesium ions per subunit.</text>
</comment>
<feature type="binding site" evidence="3">
    <location>
        <position position="62"/>
    </location>
    <ligand>
        <name>Mg(2+)</name>
        <dbReference type="ChEBI" id="CHEBI:18420"/>
        <label>1</label>
    </ligand>
</feature>
<gene>
    <name evidence="4" type="ORF">DI536_30055</name>
</gene>
<dbReference type="Pfam" id="PF03747">
    <property type="entry name" value="ADP_ribosyl_GH"/>
    <property type="match status" value="1"/>
</dbReference>
<comment type="similarity">
    <text evidence="1">Belongs to the ADP-ribosylglycohydrolase family.</text>
</comment>
<sequence length="341" mass="36232">MPLHVAVLQDRFRAAVMGFAIGDALGFPLRGLPAPALRAGIAADDFAARPRGGFPRGQFSDDTQMMMAVADAVVREKRIDGRTAAQHLSWLWQEGTVLQPPPSASHAAERLLAGTPWMSAGAPMGVCDPSSLSRGVVVGLSSEPMPTRLAHDAQVLTVMTHKDPLCAAAVAAFARAVQLGLSGEGMSVDEFCEQLSEAARPHSTALADELFYLPRALAWDAERALVALRRVGVPPTHYDFEMGVPAHVTPVLLTGLFCFLKCPTDFRAALQLVLKSGGEVDVTAGVTAAVAGAHLGLDAIPPRLRKNVMYGDALLEVADRLFDVKLSRVPVVTTAFATVKR</sequence>
<organism evidence="4 5">
    <name type="scientific">Archangium gephyra</name>
    <dbReference type="NCBI Taxonomy" id="48"/>
    <lineage>
        <taxon>Bacteria</taxon>
        <taxon>Pseudomonadati</taxon>
        <taxon>Myxococcota</taxon>
        <taxon>Myxococcia</taxon>
        <taxon>Myxococcales</taxon>
        <taxon>Cystobacterineae</taxon>
        <taxon>Archangiaceae</taxon>
        <taxon>Archangium</taxon>
    </lineage>
</organism>
<keyword evidence="2 4" id="KW-0378">Hydrolase</keyword>
<accession>A0A2W5T193</accession>
<proteinExistence type="inferred from homology"/>
<dbReference type="Proteomes" id="UP000249061">
    <property type="component" value="Unassembled WGS sequence"/>
</dbReference>
<dbReference type="PANTHER" id="PTHR16222:SF24">
    <property type="entry name" value="ADP-RIBOSYLHYDROLASE ARH3"/>
    <property type="match status" value="1"/>
</dbReference>
<dbReference type="PANTHER" id="PTHR16222">
    <property type="entry name" value="ADP-RIBOSYLGLYCOHYDROLASE"/>
    <property type="match status" value="1"/>
</dbReference>
<evidence type="ECO:0000313" key="4">
    <source>
        <dbReference type="EMBL" id="PZR06603.1"/>
    </source>
</evidence>
<evidence type="ECO:0000256" key="2">
    <source>
        <dbReference type="ARBA" id="ARBA00022801"/>
    </source>
</evidence>
<reference evidence="4 5" key="1">
    <citation type="submission" date="2017-08" db="EMBL/GenBank/DDBJ databases">
        <title>Infants hospitalized years apart are colonized by the same room-sourced microbial strains.</title>
        <authorList>
            <person name="Brooks B."/>
            <person name="Olm M.R."/>
            <person name="Firek B.A."/>
            <person name="Baker R."/>
            <person name="Thomas B.C."/>
            <person name="Morowitz M.J."/>
            <person name="Banfield J.F."/>
        </authorList>
    </citation>
    <scope>NUCLEOTIDE SEQUENCE [LARGE SCALE GENOMIC DNA]</scope>
    <source>
        <strain evidence="4">S2_003_000_R2_14</strain>
    </source>
</reference>
<comment type="caution">
    <text evidence="4">The sequence shown here is derived from an EMBL/GenBank/DDBJ whole genome shotgun (WGS) entry which is preliminary data.</text>
</comment>
<dbReference type="AlphaFoldDB" id="A0A2W5T193"/>
<dbReference type="GO" id="GO:0046872">
    <property type="term" value="F:metal ion binding"/>
    <property type="evidence" value="ECO:0007669"/>
    <property type="project" value="UniProtKB-KW"/>
</dbReference>
<dbReference type="InterPro" id="IPR050792">
    <property type="entry name" value="ADP-ribosylglycohydrolase"/>
</dbReference>
<dbReference type="InterPro" id="IPR005502">
    <property type="entry name" value="Ribosyl_crysJ1"/>
</dbReference>